<organism evidence="1 2">
    <name type="scientific">Rhodotorula toruloides</name>
    <name type="common">Yeast</name>
    <name type="synonym">Rhodosporidium toruloides</name>
    <dbReference type="NCBI Taxonomy" id="5286"/>
    <lineage>
        <taxon>Eukaryota</taxon>
        <taxon>Fungi</taxon>
        <taxon>Dikarya</taxon>
        <taxon>Basidiomycota</taxon>
        <taxon>Pucciniomycotina</taxon>
        <taxon>Microbotryomycetes</taxon>
        <taxon>Sporidiobolales</taxon>
        <taxon>Sporidiobolaceae</taxon>
        <taxon>Rhodotorula</taxon>
    </lineage>
</organism>
<dbReference type="AlphaFoldDB" id="A0A2T0ACS6"/>
<evidence type="ECO:0000313" key="2">
    <source>
        <dbReference type="Proteomes" id="UP000239560"/>
    </source>
</evidence>
<proteinExistence type="predicted"/>
<dbReference type="EMBL" id="LCTV02000003">
    <property type="protein sequence ID" value="PRQ75774.1"/>
    <property type="molecule type" value="Genomic_DNA"/>
</dbReference>
<dbReference type="Proteomes" id="UP000239560">
    <property type="component" value="Unassembled WGS sequence"/>
</dbReference>
<accession>A0A2T0ACS6</accession>
<sequence length="551" mass="62519">MRMRQVCRSWRAESGRGAEHGWLWRARERERRLLMVRGREMREARSCCRLSQCLRLFLLLQRSHTFDVLLSRPREVLEVRGNDGLCCSRWIARLPCERVVEAGKVVASAEETCSSAPACCRTFPTGSCRASSSGRSTAHPTSVSSTRAVRLVTESSEKVVLQAEQGRVEVDAGCSAEVRVLSAGGRSIRLLRLRRTTAVPAAKWRLGLRDESWDAFGADFVDVSFLQESGIFDWQRAVNSQAEQSVRAVLLNGEAYEVVLQELRLLLDYEFGLLLVLRRESREIGKVERDGVRDWLKRLRHAGDMRLLGAHEILHFLRQLALSESAVRLSRSQAVYSSAQSQLSLNLVLLIRSEAVLYALVGMHQLEPVPVRVVELPELGIVVKRKRTTRGKWRSLRRTWMVMRKSEGVLVLEQLASSSISEIRQLFLLLLLLLLELLLAKLQHLGCRQLDLLVELLFTLLRLFHDAILVVFENVLEGVLHLTRLLGLEPSDVCFELCEILVLLLLVDQSTLLDNLLLRKLARSALDFLRQLLLSGLLLRRRESLCGTSDQ</sequence>
<name>A0A2T0ACS6_RHOTO</name>
<protein>
    <submittedName>
        <fullName evidence="1">Uncharacterized protein</fullName>
    </submittedName>
</protein>
<reference evidence="1 2" key="1">
    <citation type="journal article" date="2018" name="Elife">
        <title>Functional genomics of lipid metabolism in the oleaginous yeast Rhodosporidium toruloides.</title>
        <authorList>
            <person name="Coradetti S.T."/>
            <person name="Pinel D."/>
            <person name="Geiselman G."/>
            <person name="Ito M."/>
            <person name="Mondo S."/>
            <person name="Reilly M.C."/>
            <person name="Cheng Y.F."/>
            <person name="Bauer S."/>
            <person name="Grigoriev I."/>
            <person name="Gladden J.M."/>
            <person name="Simmons B.A."/>
            <person name="Brem R."/>
            <person name="Arkin A.P."/>
            <person name="Skerker J.M."/>
        </authorList>
    </citation>
    <scope>NUCLEOTIDE SEQUENCE [LARGE SCALE GENOMIC DNA]</scope>
    <source>
        <strain evidence="1 2">NBRC 0880</strain>
    </source>
</reference>
<comment type="caution">
    <text evidence="1">The sequence shown here is derived from an EMBL/GenBank/DDBJ whole genome shotgun (WGS) entry which is preliminary data.</text>
</comment>
<gene>
    <name evidence="1" type="ORF">AAT19DRAFT_12796</name>
</gene>
<evidence type="ECO:0000313" key="1">
    <source>
        <dbReference type="EMBL" id="PRQ75774.1"/>
    </source>
</evidence>